<evidence type="ECO:0000313" key="1">
    <source>
        <dbReference type="EMBL" id="DAE20898.1"/>
    </source>
</evidence>
<proteinExistence type="predicted"/>
<dbReference type="InterPro" id="IPR056951">
    <property type="entry name" value="Phage_connect_2"/>
</dbReference>
<organism evidence="1">
    <name type="scientific">Siphoviridae sp. ctgBD49</name>
    <dbReference type="NCBI Taxonomy" id="2826420"/>
    <lineage>
        <taxon>Viruses</taxon>
        <taxon>Duplodnaviria</taxon>
        <taxon>Heunggongvirae</taxon>
        <taxon>Uroviricota</taxon>
        <taxon>Caudoviricetes</taxon>
    </lineage>
</organism>
<sequence>MALTQMGIGPKTGFRIEDDGATWKDFLGSDAIDLEAAKSYVFIKARLMFDPPSSSVVVEAYNKAAAECEWRLNVQRDPE</sequence>
<protein>
    <submittedName>
        <fullName evidence="1">Uncharacterized protein</fullName>
    </submittedName>
</protein>
<accession>A0A8S5QPG1</accession>
<reference evidence="1" key="1">
    <citation type="journal article" date="2021" name="Proc. Natl. Acad. Sci. U.S.A.">
        <title>A Catalog of Tens of Thousands of Viruses from Human Metagenomes Reveals Hidden Associations with Chronic Diseases.</title>
        <authorList>
            <person name="Tisza M.J."/>
            <person name="Buck C.B."/>
        </authorList>
    </citation>
    <scope>NUCLEOTIDE SEQUENCE</scope>
    <source>
        <strain evidence="1">CtgBD49</strain>
    </source>
</reference>
<dbReference type="Pfam" id="PF24829">
    <property type="entry name" value="Phage_connect_2"/>
    <property type="match status" value="1"/>
</dbReference>
<dbReference type="EMBL" id="BK015703">
    <property type="protein sequence ID" value="DAE20898.1"/>
    <property type="molecule type" value="Genomic_DNA"/>
</dbReference>
<name>A0A8S5QPG1_9CAUD</name>